<evidence type="ECO:0000256" key="3">
    <source>
        <dbReference type="ARBA" id="ARBA00022679"/>
    </source>
</evidence>
<dbReference type="KEGG" id="caz:CARG_01605"/>
<dbReference type="PANTHER" id="PTHR43711">
    <property type="entry name" value="TWO-COMPONENT HISTIDINE KINASE"/>
    <property type="match status" value="1"/>
</dbReference>
<dbReference type="InterPro" id="IPR036890">
    <property type="entry name" value="HATPase_C_sf"/>
</dbReference>
<dbReference type="PATRIC" id="fig|1348662.3.peg.316"/>
<dbReference type="GO" id="GO:0000160">
    <property type="term" value="P:phosphorelay signal transduction system"/>
    <property type="evidence" value="ECO:0007669"/>
    <property type="project" value="UniProtKB-KW"/>
</dbReference>
<evidence type="ECO:0000256" key="2">
    <source>
        <dbReference type="ARBA" id="ARBA00012438"/>
    </source>
</evidence>
<organism evidence="7 8">
    <name type="scientific">Corynebacterium argentoratense DSM 44202</name>
    <dbReference type="NCBI Taxonomy" id="1348662"/>
    <lineage>
        <taxon>Bacteria</taxon>
        <taxon>Bacillati</taxon>
        <taxon>Actinomycetota</taxon>
        <taxon>Actinomycetes</taxon>
        <taxon>Mycobacteriales</taxon>
        <taxon>Corynebacteriaceae</taxon>
        <taxon>Corynebacterium</taxon>
    </lineage>
</organism>
<dbReference type="PANTHER" id="PTHR43711:SF1">
    <property type="entry name" value="HISTIDINE KINASE 1"/>
    <property type="match status" value="1"/>
</dbReference>
<dbReference type="PROSITE" id="PS50109">
    <property type="entry name" value="HIS_KIN"/>
    <property type="match status" value="1"/>
</dbReference>
<evidence type="ECO:0000313" key="7">
    <source>
        <dbReference type="EMBL" id="AGU14494.1"/>
    </source>
</evidence>
<evidence type="ECO:0000259" key="6">
    <source>
        <dbReference type="PROSITE" id="PS50109"/>
    </source>
</evidence>
<evidence type="ECO:0000256" key="1">
    <source>
        <dbReference type="ARBA" id="ARBA00000085"/>
    </source>
</evidence>
<keyword evidence="3" id="KW-0808">Transferase</keyword>
<keyword evidence="5" id="KW-0902">Two-component regulatory system</keyword>
<evidence type="ECO:0000313" key="8">
    <source>
        <dbReference type="Proteomes" id="UP000016943"/>
    </source>
</evidence>
<dbReference type="InterPro" id="IPR005467">
    <property type="entry name" value="His_kinase_dom"/>
</dbReference>
<sequence>MLLTGGAVQDCVEIRVIDHGPGIPEEKIDDIFVPFQRLNDTGASGLGLGIPVAKGFVEEMGGRLEHEPTPTGGATFVLTLKAAKHQPVIPQE</sequence>
<evidence type="ECO:0000256" key="5">
    <source>
        <dbReference type="ARBA" id="ARBA00023012"/>
    </source>
</evidence>
<reference evidence="7 8" key="1">
    <citation type="journal article" date="2013" name="Genome Announc.">
        <title>Whole-Genome Sequence of the Clinical Strain Corynebacterium argentoratense DSM 44202, Isolated from a Human Throat Specimen.</title>
        <authorList>
            <person name="Bomholt C."/>
            <person name="Glaub A."/>
            <person name="Gravermann K."/>
            <person name="Albersmeier A."/>
            <person name="Brinkrolf K."/>
            <person name="Ruckert C."/>
            <person name="Tauch A."/>
        </authorList>
    </citation>
    <scope>NUCLEOTIDE SEQUENCE [LARGE SCALE GENOMIC DNA]</scope>
    <source>
        <strain evidence="7">DSM 44202</strain>
    </source>
</reference>
<dbReference type="STRING" id="1348662.CARG_01605"/>
<dbReference type="AlphaFoldDB" id="U3GT41"/>
<feature type="domain" description="Histidine kinase" evidence="6">
    <location>
        <begin position="1"/>
        <end position="84"/>
    </location>
</feature>
<dbReference type="InterPro" id="IPR050736">
    <property type="entry name" value="Sensor_HK_Regulatory"/>
</dbReference>
<proteinExistence type="predicted"/>
<keyword evidence="8" id="KW-1185">Reference proteome</keyword>
<protein>
    <recommendedName>
        <fullName evidence="2">histidine kinase</fullName>
        <ecNumber evidence="2">2.7.13.3</ecNumber>
    </recommendedName>
</protein>
<dbReference type="SUPFAM" id="SSF55874">
    <property type="entry name" value="ATPase domain of HSP90 chaperone/DNA topoisomerase II/histidine kinase"/>
    <property type="match status" value="1"/>
</dbReference>
<dbReference type="eggNOG" id="COG2205">
    <property type="taxonomic scope" value="Bacteria"/>
</dbReference>
<dbReference type="InterPro" id="IPR004358">
    <property type="entry name" value="Sig_transdc_His_kin-like_C"/>
</dbReference>
<keyword evidence="4" id="KW-0418">Kinase</keyword>
<evidence type="ECO:0000256" key="4">
    <source>
        <dbReference type="ARBA" id="ARBA00022777"/>
    </source>
</evidence>
<comment type="catalytic activity">
    <reaction evidence="1">
        <text>ATP + protein L-histidine = ADP + protein N-phospho-L-histidine.</text>
        <dbReference type="EC" id="2.7.13.3"/>
    </reaction>
</comment>
<dbReference type="Pfam" id="PF02518">
    <property type="entry name" value="HATPase_c"/>
    <property type="match status" value="1"/>
</dbReference>
<dbReference type="EC" id="2.7.13.3" evidence="2"/>
<dbReference type="PRINTS" id="PR00344">
    <property type="entry name" value="BCTRLSENSOR"/>
</dbReference>
<dbReference type="SMART" id="SM00387">
    <property type="entry name" value="HATPase_c"/>
    <property type="match status" value="1"/>
</dbReference>
<dbReference type="Proteomes" id="UP000016943">
    <property type="component" value="Chromosome"/>
</dbReference>
<dbReference type="EMBL" id="CP006365">
    <property type="protein sequence ID" value="AGU14494.1"/>
    <property type="molecule type" value="Genomic_DNA"/>
</dbReference>
<dbReference type="HOGENOM" id="CLU_2451500_0_0_11"/>
<dbReference type="GO" id="GO:0004673">
    <property type="term" value="F:protein histidine kinase activity"/>
    <property type="evidence" value="ECO:0007669"/>
    <property type="project" value="UniProtKB-EC"/>
</dbReference>
<gene>
    <name evidence="7" type="ORF">CARG_01605</name>
</gene>
<dbReference type="Gene3D" id="3.30.565.10">
    <property type="entry name" value="Histidine kinase-like ATPase, C-terminal domain"/>
    <property type="match status" value="1"/>
</dbReference>
<name>U3GT41_9CORY</name>
<accession>U3GT41</accession>
<dbReference type="InterPro" id="IPR003594">
    <property type="entry name" value="HATPase_dom"/>
</dbReference>